<name>A0AAN7B358_9PEZI</name>
<reference evidence="3" key="1">
    <citation type="journal article" date="2023" name="Mol. Phylogenet. Evol.">
        <title>Genome-scale phylogeny and comparative genomics of the fungal order Sordariales.</title>
        <authorList>
            <person name="Hensen N."/>
            <person name="Bonometti L."/>
            <person name="Westerberg I."/>
            <person name="Brannstrom I.O."/>
            <person name="Guillou S."/>
            <person name="Cros-Aarteil S."/>
            <person name="Calhoun S."/>
            <person name="Haridas S."/>
            <person name="Kuo A."/>
            <person name="Mondo S."/>
            <person name="Pangilinan J."/>
            <person name="Riley R."/>
            <person name="LaButti K."/>
            <person name="Andreopoulos B."/>
            <person name="Lipzen A."/>
            <person name="Chen C."/>
            <person name="Yan M."/>
            <person name="Daum C."/>
            <person name="Ng V."/>
            <person name="Clum A."/>
            <person name="Steindorff A."/>
            <person name="Ohm R.A."/>
            <person name="Martin F."/>
            <person name="Silar P."/>
            <person name="Natvig D.O."/>
            <person name="Lalanne C."/>
            <person name="Gautier V."/>
            <person name="Ament-Velasquez S.L."/>
            <person name="Kruys A."/>
            <person name="Hutchinson M.I."/>
            <person name="Powell A.J."/>
            <person name="Barry K."/>
            <person name="Miller A.N."/>
            <person name="Grigoriev I.V."/>
            <person name="Debuchy R."/>
            <person name="Gladieux P."/>
            <person name="Hiltunen Thoren M."/>
            <person name="Johannesson H."/>
        </authorList>
    </citation>
    <scope>NUCLEOTIDE SEQUENCE</scope>
    <source>
        <strain evidence="3">PSN293</strain>
    </source>
</reference>
<keyword evidence="2" id="KW-0812">Transmembrane</keyword>
<organism evidence="3 4">
    <name type="scientific">Rhypophila decipiens</name>
    <dbReference type="NCBI Taxonomy" id="261697"/>
    <lineage>
        <taxon>Eukaryota</taxon>
        <taxon>Fungi</taxon>
        <taxon>Dikarya</taxon>
        <taxon>Ascomycota</taxon>
        <taxon>Pezizomycotina</taxon>
        <taxon>Sordariomycetes</taxon>
        <taxon>Sordariomycetidae</taxon>
        <taxon>Sordariales</taxon>
        <taxon>Naviculisporaceae</taxon>
        <taxon>Rhypophila</taxon>
    </lineage>
</organism>
<keyword evidence="2" id="KW-0472">Membrane</keyword>
<feature type="compositionally biased region" description="Basic residues" evidence="1">
    <location>
        <begin position="485"/>
        <end position="495"/>
    </location>
</feature>
<comment type="caution">
    <text evidence="3">The sequence shown here is derived from an EMBL/GenBank/DDBJ whole genome shotgun (WGS) entry which is preliminary data.</text>
</comment>
<feature type="region of interest" description="Disordered" evidence="1">
    <location>
        <begin position="429"/>
        <end position="495"/>
    </location>
</feature>
<evidence type="ECO:0000256" key="1">
    <source>
        <dbReference type="SAM" id="MobiDB-lite"/>
    </source>
</evidence>
<gene>
    <name evidence="3" type="ORF">QBC37DRAFT_378321</name>
</gene>
<evidence type="ECO:0000313" key="4">
    <source>
        <dbReference type="Proteomes" id="UP001301769"/>
    </source>
</evidence>
<proteinExistence type="predicted"/>
<dbReference type="Proteomes" id="UP001301769">
    <property type="component" value="Unassembled WGS sequence"/>
</dbReference>
<sequence length="495" mass="55465">MLSFVAVLFHMLVAAFGITSTIIAIPFTIAEFIMYVLVISFWAALVFIAVGTFLPLLPGGLHGHWSTPAWFLAGCLAWLFDTSVRIVHRSNVYRFGIRPSLDHIASLLFDKLPERDIVERMLVKSTETWRHQRIYIAQLQQTIQGLNDQLAKLDPTLVIRPQGSCGFVPPLRPCPSTFLRFYTRSDLYLEHLNSMLLKVDKAITIANRITAMLERHEFQAREGLRRLESQVDQRLVNRQATDSDDSDDDEVLWRRFFRIKAVSPAPLPVEPTISLPAPVNYPRLLPALEEIPQEPEPEPEPMDLDLDIPEPDDFEPMDVDDVDIKMIDVGFHEDNHLTIYREAKTHYPEADDSDAEDQMDLDIYDDDEVATGNVVNYQDIPLDQLALLSIGPPASVPAALQGTPFFKFKALQMLAKEPEIPKEILAMIPGPSKLPDVQSDLPGPSEPPDIQSDLPGPGEPPAIQSDLPARKDALSAAPGPVSAGSRRRRNQACYM</sequence>
<protein>
    <submittedName>
        <fullName evidence="3">Uncharacterized protein</fullName>
    </submittedName>
</protein>
<reference evidence="3" key="2">
    <citation type="submission" date="2023-05" db="EMBL/GenBank/DDBJ databases">
        <authorList>
            <consortium name="Lawrence Berkeley National Laboratory"/>
            <person name="Steindorff A."/>
            <person name="Hensen N."/>
            <person name="Bonometti L."/>
            <person name="Westerberg I."/>
            <person name="Brannstrom I.O."/>
            <person name="Guillou S."/>
            <person name="Cros-Aarteil S."/>
            <person name="Calhoun S."/>
            <person name="Haridas S."/>
            <person name="Kuo A."/>
            <person name="Mondo S."/>
            <person name="Pangilinan J."/>
            <person name="Riley R."/>
            <person name="Labutti K."/>
            <person name="Andreopoulos B."/>
            <person name="Lipzen A."/>
            <person name="Chen C."/>
            <person name="Yanf M."/>
            <person name="Daum C."/>
            <person name="Ng V."/>
            <person name="Clum A."/>
            <person name="Ohm R."/>
            <person name="Martin F."/>
            <person name="Silar P."/>
            <person name="Natvig D."/>
            <person name="Lalanne C."/>
            <person name="Gautier V."/>
            <person name="Ament-Velasquez S.L."/>
            <person name="Kruys A."/>
            <person name="Hutchinson M.I."/>
            <person name="Powell A.J."/>
            <person name="Barry K."/>
            <person name="Miller A.N."/>
            <person name="Grigoriev I.V."/>
            <person name="Debuchy R."/>
            <person name="Gladieux P."/>
            <person name="Thoren M.H."/>
            <person name="Johannesson H."/>
        </authorList>
    </citation>
    <scope>NUCLEOTIDE SEQUENCE</scope>
    <source>
        <strain evidence="3">PSN293</strain>
    </source>
</reference>
<keyword evidence="4" id="KW-1185">Reference proteome</keyword>
<evidence type="ECO:0000256" key="2">
    <source>
        <dbReference type="SAM" id="Phobius"/>
    </source>
</evidence>
<evidence type="ECO:0000313" key="3">
    <source>
        <dbReference type="EMBL" id="KAK4209198.1"/>
    </source>
</evidence>
<dbReference type="AlphaFoldDB" id="A0AAN7B358"/>
<accession>A0AAN7B358</accession>
<feature type="transmembrane region" description="Helical" evidence="2">
    <location>
        <begin position="69"/>
        <end position="88"/>
    </location>
</feature>
<feature type="transmembrane region" description="Helical" evidence="2">
    <location>
        <begin position="6"/>
        <end position="25"/>
    </location>
</feature>
<dbReference type="EMBL" id="MU858213">
    <property type="protein sequence ID" value="KAK4209198.1"/>
    <property type="molecule type" value="Genomic_DNA"/>
</dbReference>
<feature type="transmembrane region" description="Helical" evidence="2">
    <location>
        <begin position="32"/>
        <end position="57"/>
    </location>
</feature>
<keyword evidence="2" id="KW-1133">Transmembrane helix</keyword>